<keyword evidence="1" id="KW-1133">Transmembrane helix</keyword>
<keyword evidence="1" id="KW-0472">Membrane</keyword>
<evidence type="ECO:0000256" key="1">
    <source>
        <dbReference type="SAM" id="Phobius"/>
    </source>
</evidence>
<sequence length="86" mass="10438">MFALPRLPLQLEMSLSSWFAFTWLAFAILVIAANWRSALGVDREEQQQLERIKNLKTWQWEERVRGGKRDYPRADRQRLYRRNVQM</sequence>
<evidence type="ECO:0000313" key="3">
    <source>
        <dbReference type="Proteomes" id="UP000188603"/>
    </source>
</evidence>
<organism evidence="2 3">
    <name type="scientific">Novibacillus thermophilus</name>
    <dbReference type="NCBI Taxonomy" id="1471761"/>
    <lineage>
        <taxon>Bacteria</taxon>
        <taxon>Bacillati</taxon>
        <taxon>Bacillota</taxon>
        <taxon>Bacilli</taxon>
        <taxon>Bacillales</taxon>
        <taxon>Thermoactinomycetaceae</taxon>
        <taxon>Novibacillus</taxon>
    </lineage>
</organism>
<feature type="transmembrane region" description="Helical" evidence="1">
    <location>
        <begin position="15"/>
        <end position="35"/>
    </location>
</feature>
<keyword evidence="3" id="KW-1185">Reference proteome</keyword>
<dbReference type="EMBL" id="CP019699">
    <property type="protein sequence ID" value="AQS57380.1"/>
    <property type="molecule type" value="Genomic_DNA"/>
</dbReference>
<gene>
    <name evidence="2" type="ORF">B0W44_03595</name>
</gene>
<keyword evidence="1" id="KW-0812">Transmembrane</keyword>
<proteinExistence type="predicted"/>
<name>A0A1U9KBG2_9BACL</name>
<dbReference type="AlphaFoldDB" id="A0A1U9KBG2"/>
<evidence type="ECO:0000313" key="2">
    <source>
        <dbReference type="EMBL" id="AQS57380.1"/>
    </source>
</evidence>
<dbReference type="KEGG" id="ntr:B0W44_03595"/>
<reference evidence="2 3" key="1">
    <citation type="journal article" date="2015" name="Int. J. Syst. Evol. Microbiol.">
        <title>Novibacillus thermophilus gen. nov., sp. nov., a Gram-staining-negative and moderately thermophilic member of the family Thermoactinomycetaceae.</title>
        <authorList>
            <person name="Yang G."/>
            <person name="Chen J."/>
            <person name="Zhou S."/>
        </authorList>
    </citation>
    <scope>NUCLEOTIDE SEQUENCE [LARGE SCALE GENOMIC DNA]</scope>
    <source>
        <strain evidence="2 3">SG-1</strain>
    </source>
</reference>
<accession>A0A1U9KBG2</accession>
<dbReference type="Proteomes" id="UP000188603">
    <property type="component" value="Chromosome"/>
</dbReference>
<protein>
    <submittedName>
        <fullName evidence="2">Uncharacterized protein</fullName>
    </submittedName>
</protein>